<gene>
    <name evidence="1" type="ORF">IW249_006223</name>
</gene>
<dbReference type="InterPro" id="IPR011989">
    <property type="entry name" value="ARM-like"/>
</dbReference>
<dbReference type="Gene3D" id="1.25.10.10">
    <property type="entry name" value="Leucine-rich Repeat Variant"/>
    <property type="match status" value="1"/>
</dbReference>
<evidence type="ECO:0000313" key="1">
    <source>
        <dbReference type="EMBL" id="MBG6105809.1"/>
    </source>
</evidence>
<dbReference type="InterPro" id="IPR011030">
    <property type="entry name" value="Lipovitellin_superhlx_dom"/>
</dbReference>
<proteinExistence type="predicted"/>
<sequence>MSSASDPVVRVALAEAIYLEPPQRPDDDRWSRLVAQMRRDELPAVRVLGSLAALRTAIPGDWTGLDAALRGDLEAAAGALGGQGGRSTWGAGQRWAAALSRLDREEDSYSWVERLLRRHEPERARQAGLDIAAEAMRTWRAAPARLTPALSTVLNEPPSPVRVTAVEVVSASLTATRLAADNLVPLLAEPALSTTVAAALGSIGDPRALPVLLRMLRAGARSPRLARALAAVAPALSDPTEVVKTARDVLAGHRDPCHAGRSWQPCPAVAAVRALATIGPAARAAVPELTVRLRAALDRGDPSAAGLEVFALQQIGPPATPAVALLRPLMTGDHRDADCAAKAVLAITEDRTVADDYLDARPEQLRRCRIAPHLLTWLTHHGGLTDRQVRQMNHLFTQPGAMQVGVAATLWRHNGPAAAPRLLAELPKYLDDDAFGPTAMTVLSEMGRYAGPALSHLDRLIESPHRTAVYLGDPDAEMRADEQLFDLAVTTRTVVRGTSV</sequence>
<organism evidence="1 2">
    <name type="scientific">Micromonospora vinacea</name>
    <dbReference type="NCBI Taxonomy" id="709878"/>
    <lineage>
        <taxon>Bacteria</taxon>
        <taxon>Bacillati</taxon>
        <taxon>Actinomycetota</taxon>
        <taxon>Actinomycetes</taxon>
        <taxon>Micromonosporales</taxon>
        <taxon>Micromonosporaceae</taxon>
        <taxon>Micromonospora</taxon>
    </lineage>
</organism>
<comment type="caution">
    <text evidence="1">The sequence shown here is derived from an EMBL/GenBank/DDBJ whole genome shotgun (WGS) entry which is preliminary data.</text>
</comment>
<protein>
    <recommendedName>
        <fullName evidence="3">HEAT repeat domain-containing protein</fullName>
    </recommendedName>
</protein>
<dbReference type="Proteomes" id="UP000631791">
    <property type="component" value="Unassembled WGS sequence"/>
</dbReference>
<evidence type="ECO:0000313" key="2">
    <source>
        <dbReference type="Proteomes" id="UP000631791"/>
    </source>
</evidence>
<dbReference type="RefSeq" id="WP_196924061.1">
    <property type="nucleotide sequence ID" value="NZ_JADOTY010000001.1"/>
</dbReference>
<dbReference type="EMBL" id="JADOTY010000001">
    <property type="protein sequence ID" value="MBG6105809.1"/>
    <property type="molecule type" value="Genomic_DNA"/>
</dbReference>
<reference evidence="1 2" key="1">
    <citation type="submission" date="2020-11" db="EMBL/GenBank/DDBJ databases">
        <title>Sequencing the genomes of 1000 actinobacteria strains.</title>
        <authorList>
            <person name="Klenk H.-P."/>
        </authorList>
    </citation>
    <scope>NUCLEOTIDE SEQUENCE [LARGE SCALE GENOMIC DNA]</scope>
    <source>
        <strain evidence="1 2">DSM 101695</strain>
    </source>
</reference>
<accession>A0ABS0KAZ7</accession>
<keyword evidence="2" id="KW-1185">Reference proteome</keyword>
<name>A0ABS0KAZ7_9ACTN</name>
<evidence type="ECO:0008006" key="3">
    <source>
        <dbReference type="Google" id="ProtNLM"/>
    </source>
</evidence>
<dbReference type="SUPFAM" id="SSF48431">
    <property type="entry name" value="Lipovitellin-phosvitin complex, superhelical domain"/>
    <property type="match status" value="1"/>
</dbReference>